<dbReference type="NCBIfam" id="TIGR01511">
    <property type="entry name" value="ATPase-IB1_Cu"/>
    <property type="match status" value="1"/>
</dbReference>
<comment type="similarity">
    <text evidence="2 12">Belongs to the cation transport ATPase (P-type) (TC 3.A.3) family. Type IB subfamily.</text>
</comment>
<dbReference type="PRINTS" id="PR00119">
    <property type="entry name" value="CATATPASE"/>
</dbReference>
<evidence type="ECO:0000256" key="6">
    <source>
        <dbReference type="ARBA" id="ARBA00022840"/>
    </source>
</evidence>
<proteinExistence type="inferred from homology"/>
<feature type="transmembrane region" description="Helical" evidence="12">
    <location>
        <begin position="665"/>
        <end position="681"/>
    </location>
</feature>
<protein>
    <recommendedName>
        <fullName evidence="11">Cation-transporting P-type ATPase B</fullName>
    </recommendedName>
</protein>
<evidence type="ECO:0000256" key="1">
    <source>
        <dbReference type="ARBA" id="ARBA00004651"/>
    </source>
</evidence>
<organism evidence="14 15">
    <name type="scientific">Corynebacterium urealyticum</name>
    <dbReference type="NCBI Taxonomy" id="43771"/>
    <lineage>
        <taxon>Bacteria</taxon>
        <taxon>Bacillati</taxon>
        <taxon>Actinomycetota</taxon>
        <taxon>Actinomycetes</taxon>
        <taxon>Mycobacteriales</taxon>
        <taxon>Corynebacteriaceae</taxon>
        <taxon>Corynebacterium</taxon>
    </lineage>
</organism>
<dbReference type="Gene3D" id="3.30.70.100">
    <property type="match status" value="1"/>
</dbReference>
<dbReference type="Gene3D" id="3.40.50.1000">
    <property type="entry name" value="HAD superfamily/HAD-like"/>
    <property type="match status" value="1"/>
</dbReference>
<dbReference type="Gene3D" id="2.70.150.10">
    <property type="entry name" value="Calcium-transporting ATPase, cytoplasmic transduction domain A"/>
    <property type="match status" value="1"/>
</dbReference>
<dbReference type="InterPro" id="IPR036412">
    <property type="entry name" value="HAD-like_sf"/>
</dbReference>
<dbReference type="InterPro" id="IPR059000">
    <property type="entry name" value="ATPase_P-type_domA"/>
</dbReference>
<dbReference type="PANTHER" id="PTHR43520:SF8">
    <property type="entry name" value="P-TYPE CU(+) TRANSPORTER"/>
    <property type="match status" value="1"/>
</dbReference>
<dbReference type="GO" id="GO:0005507">
    <property type="term" value="F:copper ion binding"/>
    <property type="evidence" value="ECO:0007669"/>
    <property type="project" value="TreeGrafter"/>
</dbReference>
<dbReference type="NCBIfam" id="TIGR01512">
    <property type="entry name" value="ATPase-IB2_Cd"/>
    <property type="match status" value="1"/>
</dbReference>
<evidence type="ECO:0000256" key="8">
    <source>
        <dbReference type="ARBA" id="ARBA00022989"/>
    </source>
</evidence>
<evidence type="ECO:0000256" key="5">
    <source>
        <dbReference type="ARBA" id="ARBA00022741"/>
    </source>
</evidence>
<dbReference type="PROSITE" id="PS50846">
    <property type="entry name" value="HMA_2"/>
    <property type="match status" value="1"/>
</dbReference>
<dbReference type="PROSITE" id="PS01047">
    <property type="entry name" value="HMA_1"/>
    <property type="match status" value="1"/>
</dbReference>
<dbReference type="NCBIfam" id="TIGR01525">
    <property type="entry name" value="ATPase-IB_hvy"/>
    <property type="match status" value="1"/>
</dbReference>
<evidence type="ECO:0000256" key="2">
    <source>
        <dbReference type="ARBA" id="ARBA00006024"/>
    </source>
</evidence>
<dbReference type="InterPro" id="IPR036163">
    <property type="entry name" value="HMA_dom_sf"/>
</dbReference>
<dbReference type="CDD" id="cd02094">
    <property type="entry name" value="P-type_ATPase_Cu-like"/>
    <property type="match status" value="1"/>
</dbReference>
<dbReference type="Pfam" id="PF00122">
    <property type="entry name" value="E1-E2_ATPase"/>
    <property type="match status" value="1"/>
</dbReference>
<dbReference type="CDD" id="cd00371">
    <property type="entry name" value="HMA"/>
    <property type="match status" value="1"/>
</dbReference>
<evidence type="ECO:0000259" key="13">
    <source>
        <dbReference type="PROSITE" id="PS50846"/>
    </source>
</evidence>
<evidence type="ECO:0000256" key="12">
    <source>
        <dbReference type="RuleBase" id="RU362081"/>
    </source>
</evidence>
<dbReference type="InterPro" id="IPR023299">
    <property type="entry name" value="ATPase_P-typ_cyto_dom_N"/>
</dbReference>
<keyword evidence="6 12" id="KW-0067">ATP-binding</keyword>
<dbReference type="EMBL" id="QFNY01000053">
    <property type="protein sequence ID" value="PZP01838.1"/>
    <property type="molecule type" value="Genomic_DNA"/>
</dbReference>
<dbReference type="GO" id="GO:0005886">
    <property type="term" value="C:plasma membrane"/>
    <property type="evidence" value="ECO:0007669"/>
    <property type="project" value="UniProtKB-SubCell"/>
</dbReference>
<reference evidence="14 15" key="1">
    <citation type="submission" date="2017-11" db="EMBL/GenBank/DDBJ databases">
        <title>Infants hospitalized years apart are colonized by the same room-sourced microbial strains.</title>
        <authorList>
            <person name="Brooks B."/>
            <person name="Olm M.R."/>
            <person name="Firek B.A."/>
            <person name="Baker R."/>
            <person name="Thomas B.C."/>
            <person name="Morowitz M.J."/>
            <person name="Banfield J.F."/>
        </authorList>
    </citation>
    <scope>NUCLEOTIDE SEQUENCE [LARGE SCALE GENOMIC DNA]</scope>
    <source>
        <strain evidence="14">S2_012_000_R3_87</strain>
    </source>
</reference>
<keyword evidence="12" id="KW-1003">Cell membrane</keyword>
<dbReference type="GO" id="GO:0005524">
    <property type="term" value="F:ATP binding"/>
    <property type="evidence" value="ECO:0007669"/>
    <property type="project" value="UniProtKB-UniRule"/>
</dbReference>
<evidence type="ECO:0000256" key="4">
    <source>
        <dbReference type="ARBA" id="ARBA00022723"/>
    </source>
</evidence>
<feature type="transmembrane region" description="Helical" evidence="12">
    <location>
        <begin position="195"/>
        <end position="213"/>
    </location>
</feature>
<evidence type="ECO:0000313" key="14">
    <source>
        <dbReference type="EMBL" id="PZP01838.1"/>
    </source>
</evidence>
<dbReference type="Gene3D" id="3.40.1110.10">
    <property type="entry name" value="Calcium-transporting ATPase, cytoplasmic domain N"/>
    <property type="match status" value="1"/>
</dbReference>
<dbReference type="SUPFAM" id="SSF55008">
    <property type="entry name" value="HMA, heavy metal-associated domain"/>
    <property type="match status" value="1"/>
</dbReference>
<keyword evidence="3 12" id="KW-0812">Transmembrane</keyword>
<feature type="transmembrane region" description="Helical" evidence="12">
    <location>
        <begin position="91"/>
        <end position="108"/>
    </location>
</feature>
<dbReference type="GO" id="GO:0016887">
    <property type="term" value="F:ATP hydrolysis activity"/>
    <property type="evidence" value="ECO:0007669"/>
    <property type="project" value="InterPro"/>
</dbReference>
<dbReference type="Pfam" id="PF00702">
    <property type="entry name" value="Hydrolase"/>
    <property type="match status" value="1"/>
</dbReference>
<dbReference type="PROSITE" id="PS00154">
    <property type="entry name" value="ATPASE_E1_E2"/>
    <property type="match status" value="1"/>
</dbReference>
<dbReference type="InterPro" id="IPR023298">
    <property type="entry name" value="ATPase_P-typ_TM_dom_sf"/>
</dbReference>
<dbReference type="SUPFAM" id="SSF81653">
    <property type="entry name" value="Calcium ATPase, transduction domain A"/>
    <property type="match status" value="1"/>
</dbReference>
<sequence>MAVIDLDITGMTCASCANRIEKKLNKQEGVTATVNYATEKAHIETGEGAATDANAYIAIVEKLGYGGSVPAPVAPADDPAAKELRGLKRRLVVAIALATPVILLAMIPPLQFDYWQWISFALATPVILWAGWPFHKATWVNLKHGAATMDTLITVGTSAAYLWSLYALFFGHAGDPGMRHGWSILNHAGDPMGDIYFEVAAGVVTFVLAGRYFEKRSKQRAGDAIRALTDMGAKQVTVLRGGVDDAGAQEQLIPIEQLQIGDRFLARPGEKIATDGRILDGTSAIDQSMLTGESVPVDVGPGDEVTGATINTSGRLVVEATHVGEQTKLAQMAKLIDEAQSGKADVQRLADKVSGIFVPVVIVIALLTLLFAGFSNAVAVLIVACPCALGLATPTALLVGTGRGAEQGILIRGPEVLEGAHAITTVVMDKTGTVTTGTMRVVDVEPADGNREEVLRAAAAVEAYSEHPIGRAIAEAGREEFGSLPEVSGFRNLPGHGVEGTLDGQVIRVGRGDEGASRNKATTVSISADGRAIGTISVADTVRPTSAEAVRKMHEMGLKTVLLTGDNQQVADAVAREVGIDEVIAGVMPEDKVAHIRSLENVAMVGDGVNDAAALASANLGIAMGSGTDAAIEAADITVMRDDLLAVADALRLARKTLRTIKMNLFWAFAYNVAAIPLAAFGLLNPMLAGAAMALSSVFVVSNSLRLKGFK</sequence>
<evidence type="ECO:0000313" key="15">
    <source>
        <dbReference type="Proteomes" id="UP000249451"/>
    </source>
</evidence>
<feature type="transmembrane region" description="Helical" evidence="12">
    <location>
        <begin position="114"/>
        <end position="132"/>
    </location>
</feature>
<dbReference type="InterPro" id="IPR023214">
    <property type="entry name" value="HAD_sf"/>
</dbReference>
<dbReference type="SUPFAM" id="SSF81665">
    <property type="entry name" value="Calcium ATPase, transmembrane domain M"/>
    <property type="match status" value="1"/>
</dbReference>
<keyword evidence="5 12" id="KW-0547">Nucleotide-binding</keyword>
<comment type="catalytic activity">
    <reaction evidence="10">
        <text>ATP + H2O = ADP + phosphate + H(+)</text>
        <dbReference type="Rhea" id="RHEA:13065"/>
        <dbReference type="ChEBI" id="CHEBI:15377"/>
        <dbReference type="ChEBI" id="CHEBI:15378"/>
        <dbReference type="ChEBI" id="CHEBI:30616"/>
        <dbReference type="ChEBI" id="CHEBI:43474"/>
        <dbReference type="ChEBI" id="CHEBI:456216"/>
    </reaction>
</comment>
<dbReference type="PANTHER" id="PTHR43520">
    <property type="entry name" value="ATP7, ISOFORM B"/>
    <property type="match status" value="1"/>
</dbReference>
<accession>A0A2W5B8V5</accession>
<evidence type="ECO:0000256" key="11">
    <source>
        <dbReference type="ARBA" id="ARBA00074171"/>
    </source>
</evidence>
<dbReference type="AlphaFoldDB" id="A0A2W5B8V5"/>
<dbReference type="InterPro" id="IPR018303">
    <property type="entry name" value="ATPase_P-typ_P_site"/>
</dbReference>
<comment type="subcellular location">
    <subcellularLocation>
        <location evidence="1">Cell membrane</location>
        <topology evidence="1">Multi-pass membrane protein</topology>
    </subcellularLocation>
</comment>
<comment type="caution">
    <text evidence="14">The sequence shown here is derived from an EMBL/GenBank/DDBJ whole genome shotgun (WGS) entry which is preliminary data.</text>
</comment>
<evidence type="ECO:0000256" key="3">
    <source>
        <dbReference type="ARBA" id="ARBA00022692"/>
    </source>
</evidence>
<evidence type="ECO:0000256" key="7">
    <source>
        <dbReference type="ARBA" id="ARBA00022967"/>
    </source>
</evidence>
<dbReference type="NCBIfam" id="TIGR01494">
    <property type="entry name" value="ATPase_P-type"/>
    <property type="match status" value="1"/>
</dbReference>
<dbReference type="GO" id="GO:0055070">
    <property type="term" value="P:copper ion homeostasis"/>
    <property type="evidence" value="ECO:0007669"/>
    <property type="project" value="TreeGrafter"/>
</dbReference>
<evidence type="ECO:0000256" key="10">
    <source>
        <dbReference type="ARBA" id="ARBA00049360"/>
    </source>
</evidence>
<dbReference type="Proteomes" id="UP000249451">
    <property type="component" value="Unassembled WGS sequence"/>
</dbReference>
<evidence type="ECO:0000256" key="9">
    <source>
        <dbReference type="ARBA" id="ARBA00023136"/>
    </source>
</evidence>
<dbReference type="Pfam" id="PF00403">
    <property type="entry name" value="HMA"/>
    <property type="match status" value="1"/>
</dbReference>
<dbReference type="InterPro" id="IPR027256">
    <property type="entry name" value="P-typ_ATPase_IB"/>
</dbReference>
<dbReference type="SUPFAM" id="SSF56784">
    <property type="entry name" value="HAD-like"/>
    <property type="match status" value="1"/>
</dbReference>
<keyword evidence="8 12" id="KW-1133">Transmembrane helix</keyword>
<feature type="transmembrane region" description="Helical" evidence="12">
    <location>
        <begin position="687"/>
        <end position="705"/>
    </location>
</feature>
<keyword evidence="4 12" id="KW-0479">Metal-binding</keyword>
<dbReference type="InterPro" id="IPR017969">
    <property type="entry name" value="Heavy-metal-associated_CS"/>
</dbReference>
<gene>
    <name evidence="14" type="primary">cadA</name>
    <name evidence="14" type="ORF">DI609_03370</name>
</gene>
<dbReference type="InterPro" id="IPR006121">
    <property type="entry name" value="HMA_dom"/>
</dbReference>
<feature type="domain" description="HMA" evidence="13">
    <location>
        <begin position="2"/>
        <end position="68"/>
    </location>
</feature>
<feature type="transmembrane region" description="Helical" evidence="12">
    <location>
        <begin position="152"/>
        <end position="173"/>
    </location>
</feature>
<dbReference type="FunFam" id="2.70.150.10:FF:000002">
    <property type="entry name" value="Copper-transporting ATPase 1, putative"/>
    <property type="match status" value="1"/>
</dbReference>
<dbReference type="InterPro" id="IPR001757">
    <property type="entry name" value="P_typ_ATPase"/>
</dbReference>
<name>A0A2W5B8V5_9CORY</name>
<dbReference type="InterPro" id="IPR008250">
    <property type="entry name" value="ATPase_P-typ_transduc_dom_A_sf"/>
</dbReference>
<dbReference type="FunFam" id="3.30.70.100:FF:000005">
    <property type="entry name" value="Copper-exporting P-type ATPase A"/>
    <property type="match status" value="1"/>
</dbReference>
<feature type="transmembrane region" description="Helical" evidence="12">
    <location>
        <begin position="378"/>
        <end position="399"/>
    </location>
</feature>
<keyword evidence="7" id="KW-1278">Translocase</keyword>
<keyword evidence="9 12" id="KW-0472">Membrane</keyword>
<dbReference type="GO" id="GO:0043682">
    <property type="term" value="F:P-type divalent copper transporter activity"/>
    <property type="evidence" value="ECO:0007669"/>
    <property type="project" value="TreeGrafter"/>
</dbReference>
<feature type="transmembrane region" description="Helical" evidence="12">
    <location>
        <begin position="353"/>
        <end position="372"/>
    </location>
</feature>
<dbReference type="PROSITE" id="PS01229">
    <property type="entry name" value="COF_2"/>
    <property type="match status" value="1"/>
</dbReference>